<evidence type="ECO:0000256" key="7">
    <source>
        <dbReference type="SAM" id="Phobius"/>
    </source>
</evidence>
<feature type="transmembrane region" description="Helical" evidence="7">
    <location>
        <begin position="93"/>
        <end position="111"/>
    </location>
</feature>
<feature type="transmembrane region" description="Helical" evidence="7">
    <location>
        <begin position="546"/>
        <end position="565"/>
    </location>
</feature>
<evidence type="ECO:0000256" key="5">
    <source>
        <dbReference type="ARBA" id="ARBA00022989"/>
    </source>
</evidence>
<dbReference type="PANTHER" id="PTHR42810">
    <property type="entry name" value="PURINE PERMEASE C1399.01C-RELATED"/>
    <property type="match status" value="1"/>
</dbReference>
<evidence type="ECO:0000256" key="1">
    <source>
        <dbReference type="ARBA" id="ARBA00004141"/>
    </source>
</evidence>
<evidence type="ECO:0008006" key="9">
    <source>
        <dbReference type="Google" id="ProtNLM"/>
    </source>
</evidence>
<feature type="transmembrane region" description="Helical" evidence="7">
    <location>
        <begin position="216"/>
        <end position="237"/>
    </location>
</feature>
<accession>A0A0D6R1P1</accession>
<evidence type="ECO:0000313" key="8">
    <source>
        <dbReference type="EMBL" id="JAG96193.1"/>
    </source>
</evidence>
<keyword evidence="6 7" id="KW-0472">Membrane</keyword>
<evidence type="ECO:0000256" key="3">
    <source>
        <dbReference type="ARBA" id="ARBA00022448"/>
    </source>
</evidence>
<keyword evidence="5 7" id="KW-1133">Transmembrane helix</keyword>
<keyword evidence="4 7" id="KW-0812">Transmembrane</keyword>
<dbReference type="Pfam" id="PF00860">
    <property type="entry name" value="Xan_ur_permease"/>
    <property type="match status" value="1"/>
</dbReference>
<evidence type="ECO:0000256" key="4">
    <source>
        <dbReference type="ARBA" id="ARBA00022692"/>
    </source>
</evidence>
<evidence type="ECO:0000256" key="2">
    <source>
        <dbReference type="ARBA" id="ARBA00008821"/>
    </source>
</evidence>
<dbReference type="PANTHER" id="PTHR42810:SF2">
    <property type="entry name" value="PURINE PERMEASE C1399.01C-RELATED"/>
    <property type="match status" value="1"/>
</dbReference>
<feature type="transmembrane region" description="Helical" evidence="7">
    <location>
        <begin position="486"/>
        <end position="508"/>
    </location>
</feature>
<name>A0A0D6R1P1_ARACU</name>
<sequence length="636" mass="68552">MENEGISSRREEEEQQQSGLRERLIGNYNWGFLCTPRIACGGRRDLPPFFAKDEKISVFLSAVMGLQHALSMVGGIITPPILISSSAGFSTEIQAYLVSAALIVSAFASFIQILQIKIPLTSYVVGSGLLSVMGITFAVVPIVNQVVSVLTACTCNGVSCSVNGSCKACNQKLEGKCLSGEDAYGHILGTIVVCCWLQVAASFCPPRILRRIFPPTVTGISIILIGVSLITTGFEYWGGGSYCASQVLTSKALCTGNGDVELPFGHRYYVGLGFVVFSALIVVEMFGSPFMRNTQVIIGLAIGMLVASLTHVTRCEDNCELQSCKNICYDVLPEGLHYNLSTHSISGMPKSIYENGTVCVEKCNPKVCNTACHEYRYVTSTKIANADWVTFLWVHTFPLKFYAPAVLPLVFALITATMECIGDVTATVEASHLEPFGPNFEKSIQGAVLADGLNTFWAALGTMTPVTTYAQNNGVISLSRCASRRAGIACCMWLLLLGVFSKFAAVLVSIPDCVLGGMTTFLFTSVVVSGIRVLNLKEGLTRRNRFIAIISLGIGLGVNLVSAWVNISGQSNYPLQGNLWPVNPDWSASYRGFRDAIILVLSNGFSVGGLLALVLNLVLPFDDDEKELSLKQSLVE</sequence>
<dbReference type="AlphaFoldDB" id="A0A0D6R1P1"/>
<keyword evidence="3" id="KW-0813">Transport</keyword>
<organism evidence="8">
    <name type="scientific">Araucaria cunninghamii</name>
    <name type="common">Hoop pine</name>
    <name type="synonym">Moreton Bay pine</name>
    <dbReference type="NCBI Taxonomy" id="56994"/>
    <lineage>
        <taxon>Eukaryota</taxon>
        <taxon>Viridiplantae</taxon>
        <taxon>Streptophyta</taxon>
        <taxon>Embryophyta</taxon>
        <taxon>Tracheophyta</taxon>
        <taxon>Spermatophyta</taxon>
        <taxon>Pinopsida</taxon>
        <taxon>Pinidae</taxon>
        <taxon>Conifers II</taxon>
        <taxon>Araucariales</taxon>
        <taxon>Araucariaceae</taxon>
        <taxon>Araucaria</taxon>
    </lineage>
</organism>
<feature type="transmembrane region" description="Helical" evidence="7">
    <location>
        <begin position="123"/>
        <end position="143"/>
    </location>
</feature>
<dbReference type="InterPro" id="IPR006043">
    <property type="entry name" value="NCS2"/>
</dbReference>
<feature type="transmembrane region" description="Helical" evidence="7">
    <location>
        <begin position="58"/>
        <end position="81"/>
    </location>
</feature>
<dbReference type="GO" id="GO:0042907">
    <property type="term" value="F:xanthine transmembrane transporter activity"/>
    <property type="evidence" value="ECO:0007669"/>
    <property type="project" value="TreeGrafter"/>
</dbReference>
<dbReference type="GO" id="GO:0005886">
    <property type="term" value="C:plasma membrane"/>
    <property type="evidence" value="ECO:0007669"/>
    <property type="project" value="TreeGrafter"/>
</dbReference>
<feature type="transmembrane region" description="Helical" evidence="7">
    <location>
        <begin position="183"/>
        <end position="204"/>
    </location>
</feature>
<proteinExistence type="inferred from homology"/>
<feature type="transmembrane region" description="Helical" evidence="7">
    <location>
        <begin position="268"/>
        <end position="287"/>
    </location>
</feature>
<evidence type="ECO:0000256" key="6">
    <source>
        <dbReference type="ARBA" id="ARBA00023136"/>
    </source>
</evidence>
<comment type="similarity">
    <text evidence="2">Belongs to the nucleobase:cation symporter-2 (NCS2) (TC 2.A.40) family.</text>
</comment>
<comment type="subcellular location">
    <subcellularLocation>
        <location evidence="1">Membrane</location>
        <topology evidence="1">Multi-pass membrane protein</topology>
    </subcellularLocation>
</comment>
<feature type="transmembrane region" description="Helical" evidence="7">
    <location>
        <begin position="596"/>
        <end position="619"/>
    </location>
</feature>
<protein>
    <recommendedName>
        <fullName evidence="9">Xanthine/uracil permease</fullName>
    </recommendedName>
</protein>
<feature type="transmembrane region" description="Helical" evidence="7">
    <location>
        <begin position="514"/>
        <end position="534"/>
    </location>
</feature>
<reference evidence="8" key="1">
    <citation type="submission" date="2015-03" db="EMBL/GenBank/DDBJ databases">
        <title>A transcriptome of Araucaria cunninghamii, an australian fine timber species.</title>
        <authorList>
            <person name="Jing Yi C.J.Y."/>
            <person name="Yin San L.Y.S."/>
            <person name="Abdul Karim S.S."/>
            <person name="Wan Azmi N.N."/>
            <person name="Hercus R.R."/>
            <person name="Croft L.L."/>
        </authorList>
    </citation>
    <scope>NUCLEOTIDE SEQUENCE</scope>
    <source>
        <strain evidence="8">MI0301</strain>
        <tissue evidence="8">Leaf</tissue>
    </source>
</reference>
<dbReference type="EMBL" id="GCKF01038302">
    <property type="protein sequence ID" value="JAG96193.1"/>
    <property type="molecule type" value="Transcribed_RNA"/>
</dbReference>